<gene>
    <name evidence="18" type="ORF">K489DRAFT_360150</name>
</gene>
<dbReference type="Proteomes" id="UP000504637">
    <property type="component" value="Unplaced"/>
</dbReference>
<evidence type="ECO:0000256" key="4">
    <source>
        <dbReference type="ARBA" id="ARBA00022598"/>
    </source>
</evidence>
<keyword evidence="17" id="KW-1185">Reference proteome</keyword>
<dbReference type="GO" id="GO:0005759">
    <property type="term" value="C:mitochondrial matrix"/>
    <property type="evidence" value="ECO:0007669"/>
    <property type="project" value="UniProtKB-SubCell"/>
</dbReference>
<keyword evidence="4" id="KW-0436">Ligase</keyword>
<dbReference type="PROSITE" id="PS50862">
    <property type="entry name" value="AA_TRNA_LIGASE_II"/>
    <property type="match status" value="1"/>
</dbReference>
<dbReference type="InterPro" id="IPR004530">
    <property type="entry name" value="Phe-tRNA-synth_IIc_mito"/>
</dbReference>
<dbReference type="SUPFAM" id="SSF54991">
    <property type="entry name" value="Anticodon-binding domain of PheRS"/>
    <property type="match status" value="1"/>
</dbReference>
<keyword evidence="9" id="KW-0496">Mitochondrion</keyword>
<dbReference type="GO" id="GO:0004826">
    <property type="term" value="F:phenylalanine-tRNA ligase activity"/>
    <property type="evidence" value="ECO:0007669"/>
    <property type="project" value="UniProtKB-EC"/>
</dbReference>
<evidence type="ECO:0000259" key="16">
    <source>
        <dbReference type="PROSITE" id="PS51447"/>
    </source>
</evidence>
<evidence type="ECO:0000256" key="6">
    <source>
        <dbReference type="ARBA" id="ARBA00022840"/>
    </source>
</evidence>
<evidence type="ECO:0000313" key="17">
    <source>
        <dbReference type="Proteomes" id="UP000504637"/>
    </source>
</evidence>
<dbReference type="GO" id="GO:0000049">
    <property type="term" value="F:tRNA binding"/>
    <property type="evidence" value="ECO:0007669"/>
    <property type="project" value="InterPro"/>
</dbReference>
<comment type="function">
    <text evidence="13">Is responsible for the charging of tRNA(Phe) with phenylalanine in mitochondrial translation.</text>
</comment>
<evidence type="ECO:0000256" key="2">
    <source>
        <dbReference type="ARBA" id="ARBA00008226"/>
    </source>
</evidence>
<evidence type="ECO:0000256" key="8">
    <source>
        <dbReference type="ARBA" id="ARBA00022946"/>
    </source>
</evidence>
<evidence type="ECO:0000256" key="13">
    <source>
        <dbReference type="ARBA" id="ARBA00057761"/>
    </source>
</evidence>
<reference evidence="18" key="2">
    <citation type="submission" date="2020-04" db="EMBL/GenBank/DDBJ databases">
        <authorList>
            <consortium name="NCBI Genome Project"/>
        </authorList>
    </citation>
    <scope>NUCLEOTIDE SEQUENCE</scope>
    <source>
        <strain evidence="18">CBS 342.82</strain>
    </source>
</reference>
<proteinExistence type="inferred from homology"/>
<dbReference type="NCBIfam" id="TIGR00469">
    <property type="entry name" value="pheS_mito"/>
    <property type="match status" value="1"/>
</dbReference>
<organism evidence="18">
    <name type="scientific">Dissoconium aciculare CBS 342.82</name>
    <dbReference type="NCBI Taxonomy" id="1314786"/>
    <lineage>
        <taxon>Eukaryota</taxon>
        <taxon>Fungi</taxon>
        <taxon>Dikarya</taxon>
        <taxon>Ascomycota</taxon>
        <taxon>Pezizomycotina</taxon>
        <taxon>Dothideomycetes</taxon>
        <taxon>Dothideomycetidae</taxon>
        <taxon>Mycosphaerellales</taxon>
        <taxon>Dissoconiaceae</taxon>
        <taxon>Dissoconium</taxon>
    </lineage>
</organism>
<dbReference type="Gene3D" id="3.30.70.380">
    <property type="entry name" value="Ferrodoxin-fold anticodon-binding domain"/>
    <property type="match status" value="1"/>
</dbReference>
<evidence type="ECO:0000256" key="12">
    <source>
        <dbReference type="ARBA" id="ARBA00049255"/>
    </source>
</evidence>
<feature type="domain" description="FDX-ACB" evidence="16">
    <location>
        <begin position="375"/>
        <end position="477"/>
    </location>
</feature>
<dbReference type="SUPFAM" id="SSF55681">
    <property type="entry name" value="Class II aaRS and biotin synthetases"/>
    <property type="match status" value="1"/>
</dbReference>
<dbReference type="PANTHER" id="PTHR11538:SF41">
    <property type="entry name" value="PHENYLALANINE--TRNA LIGASE, MITOCHONDRIAL"/>
    <property type="match status" value="1"/>
</dbReference>
<dbReference type="EC" id="6.1.1.20" evidence="3"/>
<keyword evidence="6" id="KW-0067">ATP-binding</keyword>
<dbReference type="FunFam" id="3.30.70.380:FF:000002">
    <property type="entry name" value="phenylalanine--tRNA ligase, mitochondrial"/>
    <property type="match status" value="1"/>
</dbReference>
<dbReference type="OrthoDB" id="4457at2759"/>
<evidence type="ECO:0000256" key="7">
    <source>
        <dbReference type="ARBA" id="ARBA00022917"/>
    </source>
</evidence>
<keyword evidence="5" id="KW-0547">Nucleotide-binding</keyword>
<name>A0A6J3LZ38_9PEZI</name>
<dbReference type="CDD" id="cd00496">
    <property type="entry name" value="PheRS_alpha_core"/>
    <property type="match status" value="1"/>
</dbReference>
<dbReference type="GO" id="GO:0006432">
    <property type="term" value="P:phenylalanyl-tRNA aminoacylation"/>
    <property type="evidence" value="ECO:0007669"/>
    <property type="project" value="InterPro"/>
</dbReference>
<evidence type="ECO:0000256" key="10">
    <source>
        <dbReference type="ARBA" id="ARBA00023146"/>
    </source>
</evidence>
<dbReference type="InterPro" id="IPR036690">
    <property type="entry name" value="Fdx_antiC-bd_sf"/>
</dbReference>
<dbReference type="InterPro" id="IPR045864">
    <property type="entry name" value="aa-tRNA-synth_II/BPL/LPL"/>
</dbReference>
<accession>A0A6J3LZ38</accession>
<dbReference type="Gene3D" id="3.30.930.10">
    <property type="entry name" value="Bira Bifunctional Protein, Domain 2"/>
    <property type="match status" value="1"/>
</dbReference>
<dbReference type="FunFam" id="3.30.930.10:FF:000053">
    <property type="entry name" value="Phenylalanyl-tRNA synthetase mitochondrial"/>
    <property type="match status" value="1"/>
</dbReference>
<dbReference type="GeneID" id="54360409"/>
<dbReference type="PROSITE" id="PS51447">
    <property type="entry name" value="FDX_ACB"/>
    <property type="match status" value="1"/>
</dbReference>
<keyword evidence="7" id="KW-0648">Protein biosynthesis</keyword>
<protein>
    <recommendedName>
        <fullName evidence="14">Phenylalanine--tRNA ligase, mitochondrial</fullName>
        <ecNumber evidence="3">6.1.1.20</ecNumber>
    </recommendedName>
    <alternativeName>
        <fullName evidence="11">Phenylalanyl-tRNA synthetase</fullName>
    </alternativeName>
</protein>
<dbReference type="AlphaFoldDB" id="A0A6J3LZ38"/>
<evidence type="ECO:0000256" key="5">
    <source>
        <dbReference type="ARBA" id="ARBA00022741"/>
    </source>
</evidence>
<dbReference type="InterPro" id="IPR006195">
    <property type="entry name" value="aa-tRNA-synth_II"/>
</dbReference>
<reference evidence="18" key="1">
    <citation type="submission" date="2020-01" db="EMBL/GenBank/DDBJ databases">
        <authorList>
            <consortium name="DOE Joint Genome Institute"/>
            <person name="Haridas S."/>
            <person name="Albert R."/>
            <person name="Binder M."/>
            <person name="Bloem J."/>
            <person name="Labutti K."/>
            <person name="Salamov A."/>
            <person name="Andreopoulos B."/>
            <person name="Baker S.E."/>
            <person name="Barry K."/>
            <person name="Bills G."/>
            <person name="Bluhm B.H."/>
            <person name="Cannon C."/>
            <person name="Castanera R."/>
            <person name="Culley D.E."/>
            <person name="Daum C."/>
            <person name="Ezra D."/>
            <person name="Gonzalez J.B."/>
            <person name="Henrissat B."/>
            <person name="Kuo A."/>
            <person name="Liang C."/>
            <person name="Lipzen A."/>
            <person name="Lutzoni F."/>
            <person name="Magnuson J."/>
            <person name="Mondo S."/>
            <person name="Nolan M."/>
            <person name="Ohm R."/>
            <person name="Pangilinan J."/>
            <person name="Park H.-J."/>
            <person name="Ramirez L."/>
            <person name="Alfaro M."/>
            <person name="Sun H."/>
            <person name="Tritt A."/>
            <person name="Yoshinaga Y."/>
            <person name="Zwiers L.-H."/>
            <person name="Turgeon B.G."/>
            <person name="Goodwin S.B."/>
            <person name="Spatafora J.W."/>
            <person name="Crous P.W."/>
            <person name="Grigoriev I.V."/>
        </authorList>
    </citation>
    <scope>NUCLEOTIDE SEQUENCE</scope>
    <source>
        <strain evidence="18">CBS 342.82</strain>
    </source>
</reference>
<dbReference type="InterPro" id="IPR002319">
    <property type="entry name" value="Phenylalanyl-tRNA_Synthase"/>
</dbReference>
<sequence>MIVAAKARYTCLSASAVSNSRHAFLLVKPTRHSRCFTSTGSSLQKSLSIDGKSYVSDEWTNVPSTILAHYGRRLHVQPDHPLSITRKLVESRFPGFKNHNDLPPVVTVDQNFNSLGFTADHPGRSKTDTYYVNKDTVLRTHTTAHEVDTFRANLSNGYTISADVYRRDAVDRSHYPVFHQMEGALTWDRNDFASREALTQQIIADLQSVPKHDLKVEDPNPAFHAERNPLQTEFHTAAEAEAIAAHLKRSLEDMVVTIFAEADRALTAAGNDEAREPIKVRWVEAFFPHTSPSWEMEVWWRGDWLEVLGCGVIDQPLLNRADVSSRVGWAFGIGLERIAMLLFGIPDIRLFWSHDQRFLSQFDAGKPIRRFQPFSKHPAAPRDVAFWLPASGPVIAAGQQPIFHENDLMEIVRDVAGDNVEDVVLIDSFKSPKTGKQSLCYRITYRSLEKTLTGKEVMEFHDQIGRQLVSKFDVVLR</sequence>
<reference evidence="18" key="3">
    <citation type="submission" date="2025-08" db="UniProtKB">
        <authorList>
            <consortium name="RefSeq"/>
        </authorList>
    </citation>
    <scope>IDENTIFICATION</scope>
    <source>
        <strain evidence="18">CBS 342.82</strain>
    </source>
</reference>
<dbReference type="Pfam" id="PF03147">
    <property type="entry name" value="FDX-ACB"/>
    <property type="match status" value="1"/>
</dbReference>
<comment type="similarity">
    <text evidence="2">Belongs to the class-II aminoacyl-tRNA synthetase family.</text>
</comment>
<dbReference type="GO" id="GO:0005524">
    <property type="term" value="F:ATP binding"/>
    <property type="evidence" value="ECO:0007669"/>
    <property type="project" value="UniProtKB-KW"/>
</dbReference>
<keyword evidence="10" id="KW-0030">Aminoacyl-tRNA synthetase</keyword>
<keyword evidence="8" id="KW-0809">Transit peptide</keyword>
<evidence type="ECO:0000256" key="9">
    <source>
        <dbReference type="ARBA" id="ARBA00023128"/>
    </source>
</evidence>
<dbReference type="PANTHER" id="PTHR11538">
    <property type="entry name" value="PHENYLALANYL-TRNA SYNTHETASE"/>
    <property type="match status" value="1"/>
</dbReference>
<evidence type="ECO:0000259" key="15">
    <source>
        <dbReference type="PROSITE" id="PS50862"/>
    </source>
</evidence>
<evidence type="ECO:0000256" key="14">
    <source>
        <dbReference type="ARBA" id="ARBA00073229"/>
    </source>
</evidence>
<dbReference type="SMART" id="SM00896">
    <property type="entry name" value="FDX-ACB"/>
    <property type="match status" value="1"/>
</dbReference>
<evidence type="ECO:0000313" key="18">
    <source>
        <dbReference type="RefSeq" id="XP_033458076.1"/>
    </source>
</evidence>
<evidence type="ECO:0000256" key="11">
    <source>
        <dbReference type="ARBA" id="ARBA00031194"/>
    </source>
</evidence>
<dbReference type="InterPro" id="IPR005121">
    <property type="entry name" value="Fdx_antiC-bd"/>
</dbReference>
<evidence type="ECO:0000256" key="1">
    <source>
        <dbReference type="ARBA" id="ARBA00004305"/>
    </source>
</evidence>
<dbReference type="Pfam" id="PF01409">
    <property type="entry name" value="tRNA-synt_2d"/>
    <property type="match status" value="2"/>
</dbReference>
<evidence type="ECO:0000256" key="3">
    <source>
        <dbReference type="ARBA" id="ARBA00012814"/>
    </source>
</evidence>
<comment type="catalytic activity">
    <reaction evidence="12">
        <text>tRNA(Phe) + L-phenylalanine + ATP = L-phenylalanyl-tRNA(Phe) + AMP + diphosphate + H(+)</text>
        <dbReference type="Rhea" id="RHEA:19413"/>
        <dbReference type="Rhea" id="RHEA-COMP:9668"/>
        <dbReference type="Rhea" id="RHEA-COMP:9699"/>
        <dbReference type="ChEBI" id="CHEBI:15378"/>
        <dbReference type="ChEBI" id="CHEBI:30616"/>
        <dbReference type="ChEBI" id="CHEBI:33019"/>
        <dbReference type="ChEBI" id="CHEBI:58095"/>
        <dbReference type="ChEBI" id="CHEBI:78442"/>
        <dbReference type="ChEBI" id="CHEBI:78531"/>
        <dbReference type="ChEBI" id="CHEBI:456215"/>
        <dbReference type="EC" id="6.1.1.20"/>
    </reaction>
</comment>
<feature type="domain" description="Aminoacyl-transfer RNA synthetases class-II family profile" evidence="15">
    <location>
        <begin position="162"/>
        <end position="373"/>
    </location>
</feature>
<dbReference type="RefSeq" id="XP_033458076.1">
    <property type="nucleotide sequence ID" value="XM_033602609.1"/>
</dbReference>
<comment type="subcellular location">
    <subcellularLocation>
        <location evidence="1">Mitochondrion matrix</location>
    </subcellularLocation>
</comment>